<evidence type="ECO:0000313" key="2">
    <source>
        <dbReference type="EMBL" id="CAI9945369.1"/>
    </source>
</evidence>
<dbReference type="EMBL" id="CAXDID020000323">
    <property type="protein sequence ID" value="CAL6077092.1"/>
    <property type="molecule type" value="Genomic_DNA"/>
</dbReference>
<sequence>MVKIVKLKNRIKVKKDVTIIFSAILSIFILYGIVFFKLKEVSNKSVQLLAKIVIISQFLIFFTEIIVWENCAESTYVRTFGQLGFLTTLLWSRLFVTTMTPYIQPSLMKLFKYPEKIILFAYLFRISKYVFMLGRIDVNQQ</sequence>
<keyword evidence="1" id="KW-0472">Membrane</keyword>
<dbReference type="EMBL" id="CATOUU010000743">
    <property type="protein sequence ID" value="CAI9945369.1"/>
    <property type="molecule type" value="Genomic_DNA"/>
</dbReference>
<dbReference type="AlphaFoldDB" id="A0AA86U8I2"/>
<proteinExistence type="predicted"/>
<reference evidence="2" key="1">
    <citation type="submission" date="2023-06" db="EMBL/GenBank/DDBJ databases">
        <authorList>
            <person name="Kurt Z."/>
        </authorList>
    </citation>
    <scope>NUCLEOTIDE SEQUENCE</scope>
</reference>
<feature type="transmembrane region" description="Helical" evidence="1">
    <location>
        <begin position="80"/>
        <end position="96"/>
    </location>
</feature>
<feature type="transmembrane region" description="Helical" evidence="1">
    <location>
        <begin position="17"/>
        <end position="36"/>
    </location>
</feature>
<feature type="transmembrane region" description="Helical" evidence="1">
    <location>
        <begin position="48"/>
        <end position="68"/>
    </location>
</feature>
<feature type="transmembrane region" description="Helical" evidence="1">
    <location>
        <begin position="117"/>
        <end position="136"/>
    </location>
</feature>
<evidence type="ECO:0000256" key="1">
    <source>
        <dbReference type="SAM" id="Phobius"/>
    </source>
</evidence>
<gene>
    <name evidence="2" type="ORF">HINF_LOCUS33014</name>
    <name evidence="3" type="ORF">HINF_LOCUS58015</name>
</gene>
<keyword evidence="4" id="KW-1185">Reference proteome</keyword>
<dbReference type="Proteomes" id="UP001642409">
    <property type="component" value="Unassembled WGS sequence"/>
</dbReference>
<evidence type="ECO:0000313" key="4">
    <source>
        <dbReference type="Proteomes" id="UP001642409"/>
    </source>
</evidence>
<comment type="caution">
    <text evidence="2">The sequence shown here is derived from an EMBL/GenBank/DDBJ whole genome shotgun (WGS) entry which is preliminary data.</text>
</comment>
<name>A0AA86U8I2_9EUKA</name>
<keyword evidence="1" id="KW-1133">Transmembrane helix</keyword>
<evidence type="ECO:0000313" key="3">
    <source>
        <dbReference type="EMBL" id="CAL6077092.1"/>
    </source>
</evidence>
<organism evidence="2">
    <name type="scientific">Hexamita inflata</name>
    <dbReference type="NCBI Taxonomy" id="28002"/>
    <lineage>
        <taxon>Eukaryota</taxon>
        <taxon>Metamonada</taxon>
        <taxon>Diplomonadida</taxon>
        <taxon>Hexamitidae</taxon>
        <taxon>Hexamitinae</taxon>
        <taxon>Hexamita</taxon>
    </lineage>
</organism>
<accession>A0AA86U8I2</accession>
<reference evidence="3 4" key="2">
    <citation type="submission" date="2024-07" db="EMBL/GenBank/DDBJ databases">
        <authorList>
            <person name="Akdeniz Z."/>
        </authorList>
    </citation>
    <scope>NUCLEOTIDE SEQUENCE [LARGE SCALE GENOMIC DNA]</scope>
</reference>
<keyword evidence="1" id="KW-0812">Transmembrane</keyword>
<protein>
    <submittedName>
        <fullName evidence="3">Hypothetical_protein</fullName>
    </submittedName>
</protein>